<evidence type="ECO:0000256" key="6">
    <source>
        <dbReference type="SAM" id="MobiDB-lite"/>
    </source>
</evidence>
<sequence>MDSSANYGMDRGDGRGGGTEDSMLGDPDSPDDLGSLDDDDEDEMGRDKNGQPKSKKRRKYINKACDNCRTRHSRCDGKEPCAPCSKKGFQCGYSAPPSRRGPVSERQLQELITSLTKQIESEKKMKKDWKDKFYHKAGGPSSPPSSTSGGGGAPFSPSSDGSGGAGGGGGGTMPSDSFNSPTSSAAAAYSGGLMAAGGREGGDMAGGYGGSTGAGWGGADQASNLAMYVDAYQRYISRHISAHPSVFEPGAALKVISSNQRTPLAFQMYAVLANGARVTGNQPASLEFALKARRTLGAVFDQTDGLVAQGLMILAYYMSGQAEADKTMYYLQLARKMCQHLDTRSSDYYMLILMTIGLASPHHEEKLEVFTELKMRLEPLLSNTITPATNPATSNLNRNFTLTLAIISVQVELEMAKLRMDYNADYAVMLQVLEKLEKMLAADKSSNYSKVGFRIFLEVIRAQCYCSLGLREMAVECTSEVSELAKHPEFPYVPVMVLSGVEMMAMIQLEEGRFDQVHEHIHRLSKMSAIYPSVRLIAQKLNDALQEKTAKSYDGRPGGPLDLGRPTDHGPVPGMGMSHLGGGVPSFGQSGGPAGASSTSPHFPGQDRTGHGGGGGLPSFMQGDMQRRQMPPDLPGSNGGGGGMGMHERGLPFPGSGGGGDPLGLGLGGVGGGGMGSRAGSGLEGLGGMDSRMMQERGYPPKPDHLTQGGYEGMGGRLGGLPPHLTSQGERGLSMEDLINRERAMGMGPGGPLSHHLGPSGGGGGYGQSQMEQQHHQQQQQQQQELDYRMQQERASMLERRALQHPQGGVGMPLGQQQQGQGGQSSGGLPPHLNPYASHGMHRSGMPGGPSSLYGGGGMPDMRGMPHPSQMGGSPSMGGRGLPGMPSFGGGGGPSMGGGSPFGGGGPMGQQMRGWPGMPGMPPYPGPLHNGGDSESGGPPRHHLPPPLHHQQQQYMMYGSAEQQQQQQQQQDD</sequence>
<evidence type="ECO:0000256" key="2">
    <source>
        <dbReference type="ARBA" id="ARBA00022723"/>
    </source>
</evidence>
<accession>L8GPB9</accession>
<dbReference type="GO" id="GO:0008270">
    <property type="term" value="F:zinc ion binding"/>
    <property type="evidence" value="ECO:0007669"/>
    <property type="project" value="InterPro"/>
</dbReference>
<reference evidence="8 9" key="1">
    <citation type="journal article" date="2013" name="Genome Biol.">
        <title>Genome of Acanthamoeba castellanii highlights extensive lateral gene transfer and early evolution of tyrosine kinase signaling.</title>
        <authorList>
            <person name="Clarke M."/>
            <person name="Lohan A.J."/>
            <person name="Liu B."/>
            <person name="Lagkouvardos I."/>
            <person name="Roy S."/>
            <person name="Zafar N."/>
            <person name="Bertelli C."/>
            <person name="Schilde C."/>
            <person name="Kianianmomeni A."/>
            <person name="Burglin T.R."/>
            <person name="Frech C."/>
            <person name="Turcotte B."/>
            <person name="Kopec K.O."/>
            <person name="Synnott J.M."/>
            <person name="Choo C."/>
            <person name="Paponov I."/>
            <person name="Finkler A."/>
            <person name="Soon Heng Tan C."/>
            <person name="Hutchins A.P."/>
            <person name="Weinmeier T."/>
            <person name="Rattei T."/>
            <person name="Chu J.S."/>
            <person name="Gimenez G."/>
            <person name="Irimia M."/>
            <person name="Rigden D.J."/>
            <person name="Fitzpatrick D.A."/>
            <person name="Lorenzo-Morales J."/>
            <person name="Bateman A."/>
            <person name="Chiu C.H."/>
            <person name="Tang P."/>
            <person name="Hegemann P."/>
            <person name="Fromm H."/>
            <person name="Raoult D."/>
            <person name="Greub G."/>
            <person name="Miranda-Saavedra D."/>
            <person name="Chen N."/>
            <person name="Nash P."/>
            <person name="Ginger M.L."/>
            <person name="Horn M."/>
            <person name="Schaap P."/>
            <person name="Caler L."/>
            <person name="Loftus B."/>
        </authorList>
    </citation>
    <scope>NUCLEOTIDE SEQUENCE [LARGE SCALE GENOMIC DNA]</scope>
    <source>
        <strain evidence="8 9">Neff</strain>
    </source>
</reference>
<dbReference type="AlphaFoldDB" id="L8GPB9"/>
<dbReference type="SMART" id="SM00066">
    <property type="entry name" value="GAL4"/>
    <property type="match status" value="1"/>
</dbReference>
<evidence type="ECO:0000256" key="3">
    <source>
        <dbReference type="ARBA" id="ARBA00023015"/>
    </source>
</evidence>
<feature type="region of interest" description="Disordered" evidence="6">
    <location>
        <begin position="1"/>
        <end position="61"/>
    </location>
</feature>
<feature type="compositionally biased region" description="Acidic residues" evidence="6">
    <location>
        <begin position="28"/>
        <end position="44"/>
    </location>
</feature>
<dbReference type="OMA" id="VEMMAMI"/>
<feature type="compositionally biased region" description="Low complexity" evidence="6">
    <location>
        <begin position="963"/>
        <end position="973"/>
    </location>
</feature>
<feature type="region of interest" description="Disordered" evidence="6">
    <location>
        <begin position="133"/>
        <end position="182"/>
    </location>
</feature>
<dbReference type="InterPro" id="IPR036864">
    <property type="entry name" value="Zn2-C6_fun-type_DNA-bd_sf"/>
</dbReference>
<feature type="compositionally biased region" description="Gly residues" evidence="6">
    <location>
        <begin position="875"/>
        <end position="908"/>
    </location>
</feature>
<evidence type="ECO:0000313" key="9">
    <source>
        <dbReference type="Proteomes" id="UP000011083"/>
    </source>
</evidence>
<feature type="region of interest" description="Disordered" evidence="6">
    <location>
        <begin position="86"/>
        <end position="106"/>
    </location>
</feature>
<dbReference type="Pfam" id="PF00172">
    <property type="entry name" value="Zn_clus"/>
    <property type="match status" value="1"/>
</dbReference>
<comment type="subcellular location">
    <subcellularLocation>
        <location evidence="1">Nucleus</location>
    </subcellularLocation>
</comment>
<keyword evidence="9" id="KW-1185">Reference proteome</keyword>
<evidence type="ECO:0000256" key="5">
    <source>
        <dbReference type="ARBA" id="ARBA00023242"/>
    </source>
</evidence>
<evidence type="ECO:0000313" key="8">
    <source>
        <dbReference type="EMBL" id="ELR14747.1"/>
    </source>
</evidence>
<keyword evidence="4" id="KW-0804">Transcription</keyword>
<feature type="region of interest" description="Disordered" evidence="6">
    <location>
        <begin position="743"/>
        <end position="787"/>
    </location>
</feature>
<name>L8GPB9_ACACF</name>
<dbReference type="PROSITE" id="PS50048">
    <property type="entry name" value="ZN2_CY6_FUNGAL_2"/>
    <property type="match status" value="1"/>
</dbReference>
<dbReference type="PANTHER" id="PTHR47338">
    <property type="entry name" value="ZN(II)2CYS6 TRANSCRIPTION FACTOR (EUROFUNG)-RELATED"/>
    <property type="match status" value="1"/>
</dbReference>
<dbReference type="RefSeq" id="XP_004336760.1">
    <property type="nucleotide sequence ID" value="XM_004336712.1"/>
</dbReference>
<keyword evidence="2" id="KW-0479">Metal-binding</keyword>
<dbReference type="GO" id="GO:0000981">
    <property type="term" value="F:DNA-binding transcription factor activity, RNA polymerase II-specific"/>
    <property type="evidence" value="ECO:0007669"/>
    <property type="project" value="InterPro"/>
</dbReference>
<dbReference type="KEGG" id="acan:ACA1_390940"/>
<feature type="compositionally biased region" description="Gly residues" evidence="6">
    <location>
        <begin position="161"/>
        <end position="172"/>
    </location>
</feature>
<feature type="compositionally biased region" description="Low complexity" evidence="6">
    <location>
        <begin position="173"/>
        <end position="182"/>
    </location>
</feature>
<dbReference type="SUPFAM" id="SSF57701">
    <property type="entry name" value="Zn2/Cys6 DNA-binding domain"/>
    <property type="match status" value="1"/>
</dbReference>
<feature type="compositionally biased region" description="Low complexity" evidence="6">
    <location>
        <begin position="138"/>
        <end position="147"/>
    </location>
</feature>
<evidence type="ECO:0000256" key="4">
    <source>
        <dbReference type="ARBA" id="ARBA00023163"/>
    </source>
</evidence>
<dbReference type="PANTHER" id="PTHR47338:SF5">
    <property type="entry name" value="ZN(II)2CYS6 TRANSCRIPTION FACTOR (EUROFUNG)"/>
    <property type="match status" value="1"/>
</dbReference>
<evidence type="ECO:0000259" key="7">
    <source>
        <dbReference type="PROSITE" id="PS50048"/>
    </source>
</evidence>
<dbReference type="InterPro" id="IPR001138">
    <property type="entry name" value="Zn2Cys6_DnaBD"/>
</dbReference>
<dbReference type="VEuPathDB" id="AmoebaDB:ACA1_390940"/>
<dbReference type="EMBL" id="KB008044">
    <property type="protein sequence ID" value="ELR14747.1"/>
    <property type="molecule type" value="Genomic_DNA"/>
</dbReference>
<dbReference type="OrthoDB" id="3364175at2759"/>
<protein>
    <submittedName>
        <fullName evidence="8">Fungal Zn(2)-Cys(6) binuclear cluster domain containing protein</fullName>
    </submittedName>
</protein>
<dbReference type="GeneID" id="14915381"/>
<keyword evidence="3" id="KW-0805">Transcription regulation</keyword>
<feature type="domain" description="Zn(2)-C6 fungal-type" evidence="7">
    <location>
        <begin position="64"/>
        <end position="93"/>
    </location>
</feature>
<feature type="compositionally biased region" description="Gly residues" evidence="6">
    <location>
        <begin position="579"/>
        <end position="594"/>
    </location>
</feature>
<dbReference type="Gene3D" id="4.10.240.10">
    <property type="entry name" value="Zn(2)-C6 fungal-type DNA-binding domain"/>
    <property type="match status" value="1"/>
</dbReference>
<feature type="compositionally biased region" description="Low complexity" evidence="6">
    <location>
        <begin position="860"/>
        <end position="874"/>
    </location>
</feature>
<gene>
    <name evidence="8" type="ORF">ACA1_390940</name>
</gene>
<dbReference type="CDD" id="cd00067">
    <property type="entry name" value="GAL4"/>
    <property type="match status" value="1"/>
</dbReference>
<evidence type="ECO:0000256" key="1">
    <source>
        <dbReference type="ARBA" id="ARBA00004123"/>
    </source>
</evidence>
<feature type="region of interest" description="Disordered" evidence="6">
    <location>
        <begin position="550"/>
        <end position="642"/>
    </location>
</feature>
<dbReference type="PROSITE" id="PS00463">
    <property type="entry name" value="ZN2_CY6_FUNGAL_1"/>
    <property type="match status" value="1"/>
</dbReference>
<keyword evidence="5" id="KW-0539">Nucleus</keyword>
<feature type="compositionally biased region" description="Low complexity" evidence="6">
    <location>
        <begin position="909"/>
        <end position="918"/>
    </location>
</feature>
<organism evidence="8 9">
    <name type="scientific">Acanthamoeba castellanii (strain ATCC 30010 / Neff)</name>
    <dbReference type="NCBI Taxonomy" id="1257118"/>
    <lineage>
        <taxon>Eukaryota</taxon>
        <taxon>Amoebozoa</taxon>
        <taxon>Discosea</taxon>
        <taxon>Longamoebia</taxon>
        <taxon>Centramoebida</taxon>
        <taxon>Acanthamoebidae</taxon>
        <taxon>Acanthamoeba</taxon>
    </lineage>
</organism>
<dbReference type="CDD" id="cd12148">
    <property type="entry name" value="fungal_TF_MHR"/>
    <property type="match status" value="1"/>
</dbReference>
<feature type="compositionally biased region" description="Low complexity" evidence="6">
    <location>
        <begin position="768"/>
        <end position="785"/>
    </location>
</feature>
<dbReference type="GO" id="GO:0005634">
    <property type="term" value="C:nucleus"/>
    <property type="evidence" value="ECO:0007669"/>
    <property type="project" value="UniProtKB-SubCell"/>
</dbReference>
<dbReference type="Proteomes" id="UP000011083">
    <property type="component" value="Unassembled WGS sequence"/>
</dbReference>
<dbReference type="InterPro" id="IPR050815">
    <property type="entry name" value="TF_fung"/>
</dbReference>
<proteinExistence type="predicted"/>
<feature type="region of interest" description="Disordered" evidence="6">
    <location>
        <begin position="806"/>
        <end position="973"/>
    </location>
</feature>